<reference evidence="1" key="1">
    <citation type="submission" date="2016-06" db="UniProtKB">
        <authorList>
            <consortium name="WormBaseParasite"/>
        </authorList>
    </citation>
    <scope>IDENTIFICATION</scope>
</reference>
<dbReference type="AlphaFoldDB" id="A0A182ZZZ5"/>
<accession>A0A182ZZZ5</accession>
<proteinExistence type="predicted"/>
<evidence type="ECO:0000313" key="1">
    <source>
        <dbReference type="WBParaSite" id="ECPE_0000027901-mRNA-1"/>
    </source>
</evidence>
<sequence>LLSTDPGKLQAFLDSLSASVAMLGMRFAPPKCKMLLQYWVGPAPSLTLTGEVIEQVDKFCYLASYIKPGGRITDEVSARIKKA</sequence>
<organism evidence="1">
    <name type="scientific">Echinostoma caproni</name>
    <dbReference type="NCBI Taxonomy" id="27848"/>
    <lineage>
        <taxon>Eukaryota</taxon>
        <taxon>Metazoa</taxon>
        <taxon>Spiralia</taxon>
        <taxon>Lophotrochozoa</taxon>
        <taxon>Platyhelminthes</taxon>
        <taxon>Trematoda</taxon>
        <taxon>Digenea</taxon>
        <taxon>Plagiorchiida</taxon>
        <taxon>Echinostomata</taxon>
        <taxon>Echinostomatoidea</taxon>
        <taxon>Echinostomatidae</taxon>
        <taxon>Echinostoma</taxon>
    </lineage>
</organism>
<dbReference type="WBParaSite" id="ECPE_0000027901-mRNA-1">
    <property type="protein sequence ID" value="ECPE_0000027901-mRNA-1"/>
    <property type="gene ID" value="ECPE_0000027901"/>
</dbReference>
<name>A0A182ZZZ5_9TREM</name>
<protein>
    <submittedName>
        <fullName evidence="1">Cytochrome P450</fullName>
    </submittedName>
</protein>